<sequence>GGGGGVTWDLEALGAPGVPDGLAGGGGGDAPPVCATSLLWFCLLGSDRPECVLTHRYASPSSPLSCFVVELVVVVTSWLLLLLCR</sequence>
<keyword evidence="1" id="KW-1133">Transmembrane helix</keyword>
<proteinExistence type="predicted"/>
<evidence type="ECO:0000313" key="2">
    <source>
        <dbReference type="EMBL" id="GFD07362.1"/>
    </source>
</evidence>
<name>A0A699TA01_TANCI</name>
<reference evidence="2" key="1">
    <citation type="journal article" date="2019" name="Sci. Rep.">
        <title>Draft genome of Tanacetum cinerariifolium, the natural source of mosquito coil.</title>
        <authorList>
            <person name="Yamashiro T."/>
            <person name="Shiraishi A."/>
            <person name="Satake H."/>
            <person name="Nakayama K."/>
        </authorList>
    </citation>
    <scope>NUCLEOTIDE SEQUENCE</scope>
</reference>
<feature type="transmembrane region" description="Helical" evidence="1">
    <location>
        <begin position="62"/>
        <end position="84"/>
    </location>
</feature>
<keyword evidence="1" id="KW-0812">Transmembrane</keyword>
<keyword evidence="1" id="KW-0472">Membrane</keyword>
<dbReference type="EMBL" id="BKCJ011231042">
    <property type="protein sequence ID" value="GFD07362.1"/>
    <property type="molecule type" value="Genomic_DNA"/>
</dbReference>
<dbReference type="AlphaFoldDB" id="A0A699TA01"/>
<comment type="caution">
    <text evidence="2">The sequence shown here is derived from an EMBL/GenBank/DDBJ whole genome shotgun (WGS) entry which is preliminary data.</text>
</comment>
<protein>
    <submittedName>
        <fullName evidence="2">Uncharacterized protein</fullName>
    </submittedName>
</protein>
<gene>
    <name evidence="2" type="ORF">Tci_879331</name>
</gene>
<feature type="non-terminal residue" evidence="2">
    <location>
        <position position="1"/>
    </location>
</feature>
<evidence type="ECO:0000256" key="1">
    <source>
        <dbReference type="SAM" id="Phobius"/>
    </source>
</evidence>
<organism evidence="2">
    <name type="scientific">Tanacetum cinerariifolium</name>
    <name type="common">Dalmatian daisy</name>
    <name type="synonym">Chrysanthemum cinerariifolium</name>
    <dbReference type="NCBI Taxonomy" id="118510"/>
    <lineage>
        <taxon>Eukaryota</taxon>
        <taxon>Viridiplantae</taxon>
        <taxon>Streptophyta</taxon>
        <taxon>Embryophyta</taxon>
        <taxon>Tracheophyta</taxon>
        <taxon>Spermatophyta</taxon>
        <taxon>Magnoliopsida</taxon>
        <taxon>eudicotyledons</taxon>
        <taxon>Gunneridae</taxon>
        <taxon>Pentapetalae</taxon>
        <taxon>asterids</taxon>
        <taxon>campanulids</taxon>
        <taxon>Asterales</taxon>
        <taxon>Asteraceae</taxon>
        <taxon>Asteroideae</taxon>
        <taxon>Anthemideae</taxon>
        <taxon>Anthemidinae</taxon>
        <taxon>Tanacetum</taxon>
    </lineage>
</organism>
<accession>A0A699TA01</accession>